<dbReference type="SMART" id="SM00046">
    <property type="entry name" value="DAGKc"/>
    <property type="match status" value="1"/>
</dbReference>
<evidence type="ECO:0000259" key="9">
    <source>
        <dbReference type="PROSITE" id="PS50146"/>
    </source>
</evidence>
<evidence type="ECO:0000256" key="2">
    <source>
        <dbReference type="ARBA" id="ARBA00005983"/>
    </source>
</evidence>
<comment type="cofactor">
    <cofactor evidence="1">
        <name>Mg(2+)</name>
        <dbReference type="ChEBI" id="CHEBI:18420"/>
    </cofactor>
</comment>
<evidence type="ECO:0000256" key="6">
    <source>
        <dbReference type="ARBA" id="ARBA00022840"/>
    </source>
</evidence>
<keyword evidence="11" id="KW-1185">Reference proteome</keyword>
<comment type="similarity">
    <text evidence="2">Belongs to the diacylglycerol/lipid kinase family.</text>
</comment>
<dbReference type="EMBL" id="AP010968">
    <property type="protein sequence ID" value="BAJ28555.1"/>
    <property type="molecule type" value="Genomic_DNA"/>
</dbReference>
<feature type="domain" description="DAGKc" evidence="9">
    <location>
        <begin position="5"/>
        <end position="144"/>
    </location>
</feature>
<accession>E4NBH4</accession>
<keyword evidence="7" id="KW-0444">Lipid biosynthesis</keyword>
<protein>
    <recommendedName>
        <fullName evidence="9">DAGKc domain-containing protein</fullName>
    </recommendedName>
</protein>
<dbReference type="Pfam" id="PF00781">
    <property type="entry name" value="DAGK_cat"/>
    <property type="match status" value="1"/>
</dbReference>
<evidence type="ECO:0000313" key="10">
    <source>
        <dbReference type="EMBL" id="BAJ28555.1"/>
    </source>
</evidence>
<dbReference type="AlphaFoldDB" id="E4NBH4"/>
<sequence length="316" mass="32848">MAVTLAPRRALVVANPAAGTTGEELVREVLAVCRGSLPEVALHRTEYRGDAERTVRRALYGGGPAPDLVVAVGGDGTVREVVEGMTRGATGAPAALAIVPAGTGNSGYKMLWGERPWTEALGAVLAAGPGARLRRLDLGRVAESGHLVLLGACSGVIAEALVTARRIPLAGRARYAQAFAETAAAFTPYPGRVLVDGTVVHQGPTVLANVGGGQHRGGRYRVLPHSELDDGLLDVCVIGAEVDPADVPALTERAEHLELPGVVYARGRRITVERLDGRPLVFEHDGELQPPHWSSMTLGVLPGVLPVWGAAALAAV</sequence>
<keyword evidence="7" id="KW-0443">Lipid metabolism</keyword>
<keyword evidence="8" id="KW-1208">Phospholipid metabolism</keyword>
<evidence type="ECO:0000256" key="1">
    <source>
        <dbReference type="ARBA" id="ARBA00001946"/>
    </source>
</evidence>
<dbReference type="eggNOG" id="COG1597">
    <property type="taxonomic scope" value="Bacteria"/>
</dbReference>
<name>E4NBH4_KITSK</name>
<dbReference type="STRING" id="452652.KSE_27430"/>
<dbReference type="InterPro" id="IPR045540">
    <property type="entry name" value="YegS/DAGK_C"/>
</dbReference>
<dbReference type="Pfam" id="PF19279">
    <property type="entry name" value="YegS_C"/>
    <property type="match status" value="1"/>
</dbReference>
<dbReference type="GO" id="GO:0005524">
    <property type="term" value="F:ATP binding"/>
    <property type="evidence" value="ECO:0007669"/>
    <property type="project" value="UniProtKB-KW"/>
</dbReference>
<evidence type="ECO:0000256" key="7">
    <source>
        <dbReference type="ARBA" id="ARBA00023209"/>
    </source>
</evidence>
<dbReference type="PANTHER" id="PTHR12358:SF54">
    <property type="entry name" value="SPHINGOSINE KINASE RELATED PROTEIN"/>
    <property type="match status" value="1"/>
</dbReference>
<dbReference type="SUPFAM" id="SSF111331">
    <property type="entry name" value="NAD kinase/diacylglycerol kinase-like"/>
    <property type="match status" value="1"/>
</dbReference>
<evidence type="ECO:0000256" key="8">
    <source>
        <dbReference type="ARBA" id="ARBA00023264"/>
    </source>
</evidence>
<dbReference type="HOGENOM" id="CLU_045532_0_2_11"/>
<keyword evidence="6" id="KW-0067">ATP-binding</keyword>
<dbReference type="InterPro" id="IPR001206">
    <property type="entry name" value="Diacylglycerol_kinase_cat_dom"/>
</dbReference>
<dbReference type="GO" id="GO:0008654">
    <property type="term" value="P:phospholipid biosynthetic process"/>
    <property type="evidence" value="ECO:0007669"/>
    <property type="project" value="UniProtKB-KW"/>
</dbReference>
<keyword evidence="5" id="KW-0418">Kinase</keyword>
<dbReference type="Gene3D" id="2.60.200.40">
    <property type="match status" value="1"/>
</dbReference>
<dbReference type="InterPro" id="IPR050187">
    <property type="entry name" value="Lipid_Phosphate_FormReg"/>
</dbReference>
<dbReference type="InterPro" id="IPR016064">
    <property type="entry name" value="NAD/diacylglycerol_kinase_sf"/>
</dbReference>
<evidence type="ECO:0000256" key="5">
    <source>
        <dbReference type="ARBA" id="ARBA00022777"/>
    </source>
</evidence>
<keyword evidence="4" id="KW-0547">Nucleotide-binding</keyword>
<dbReference type="PATRIC" id="fig|452652.3.peg.2748"/>
<keyword evidence="3" id="KW-0808">Transferase</keyword>
<dbReference type="PANTHER" id="PTHR12358">
    <property type="entry name" value="SPHINGOSINE KINASE"/>
    <property type="match status" value="1"/>
</dbReference>
<dbReference type="KEGG" id="ksk:KSE_27430"/>
<keyword evidence="7" id="KW-0594">Phospholipid biosynthesis</keyword>
<dbReference type="InterPro" id="IPR017438">
    <property type="entry name" value="ATP-NAD_kinase_N"/>
</dbReference>
<dbReference type="PROSITE" id="PS50146">
    <property type="entry name" value="DAGK"/>
    <property type="match status" value="1"/>
</dbReference>
<dbReference type="Gene3D" id="3.40.50.10330">
    <property type="entry name" value="Probable inorganic polyphosphate/atp-NAD kinase, domain 1"/>
    <property type="match status" value="1"/>
</dbReference>
<organism evidence="10 11">
    <name type="scientific">Kitasatospora setae (strain ATCC 33774 / DSM 43861 / JCM 3304 / KCC A-0304 / NBRC 14216 / KM-6054)</name>
    <name type="common">Streptomyces setae</name>
    <dbReference type="NCBI Taxonomy" id="452652"/>
    <lineage>
        <taxon>Bacteria</taxon>
        <taxon>Bacillati</taxon>
        <taxon>Actinomycetota</taxon>
        <taxon>Actinomycetes</taxon>
        <taxon>Kitasatosporales</taxon>
        <taxon>Streptomycetaceae</taxon>
        <taxon>Kitasatospora</taxon>
    </lineage>
</organism>
<proteinExistence type="inferred from homology"/>
<evidence type="ECO:0000256" key="3">
    <source>
        <dbReference type="ARBA" id="ARBA00022679"/>
    </source>
</evidence>
<evidence type="ECO:0000256" key="4">
    <source>
        <dbReference type="ARBA" id="ARBA00022741"/>
    </source>
</evidence>
<dbReference type="RefSeq" id="WP_014135868.1">
    <property type="nucleotide sequence ID" value="NC_016109.1"/>
</dbReference>
<dbReference type="Proteomes" id="UP000007076">
    <property type="component" value="Chromosome"/>
</dbReference>
<gene>
    <name evidence="10" type="ordered locus">KSE_27430</name>
</gene>
<reference evidence="10 11" key="1">
    <citation type="journal article" date="2010" name="DNA Res.">
        <title>Genome sequence of Kitasatospora setae NBRC 14216T: an evolutionary snapshot of the family Streptomycetaceae.</title>
        <authorList>
            <person name="Ichikawa N."/>
            <person name="Oguchi A."/>
            <person name="Ikeda H."/>
            <person name="Ishikawa J."/>
            <person name="Kitani S."/>
            <person name="Watanabe Y."/>
            <person name="Nakamura S."/>
            <person name="Katano Y."/>
            <person name="Kishi E."/>
            <person name="Sasagawa M."/>
            <person name="Ankai A."/>
            <person name="Fukui S."/>
            <person name="Hashimoto Y."/>
            <person name="Kamata S."/>
            <person name="Otoguro M."/>
            <person name="Tanikawa S."/>
            <person name="Nihira T."/>
            <person name="Horinouchi S."/>
            <person name="Ohnishi Y."/>
            <person name="Hayakawa M."/>
            <person name="Kuzuyama T."/>
            <person name="Arisawa A."/>
            <person name="Nomoto F."/>
            <person name="Miura H."/>
            <person name="Takahashi Y."/>
            <person name="Fujita N."/>
        </authorList>
    </citation>
    <scope>NUCLEOTIDE SEQUENCE [LARGE SCALE GENOMIC DNA]</scope>
    <source>
        <strain evidence="11">ATCC 33774 / DSM 43861 / JCM 3304 / KCC A-0304 / NBRC 14216 / KM-6054</strain>
    </source>
</reference>
<dbReference type="GO" id="GO:0016301">
    <property type="term" value="F:kinase activity"/>
    <property type="evidence" value="ECO:0007669"/>
    <property type="project" value="UniProtKB-KW"/>
</dbReference>
<evidence type="ECO:0000313" key="11">
    <source>
        <dbReference type="Proteomes" id="UP000007076"/>
    </source>
</evidence>